<proteinExistence type="inferred from homology"/>
<dbReference type="eggNOG" id="ENOG502S2H7">
    <property type="taxonomic scope" value="Eukaryota"/>
</dbReference>
<dbReference type="SMART" id="SM00671">
    <property type="entry name" value="SEL1"/>
    <property type="match status" value="4"/>
</dbReference>
<dbReference type="InterPro" id="IPR011990">
    <property type="entry name" value="TPR-like_helical_dom_sf"/>
</dbReference>
<organism evidence="3 4">
    <name type="scientific">Thalassiosira oceanica</name>
    <name type="common">Marine diatom</name>
    <dbReference type="NCBI Taxonomy" id="159749"/>
    <lineage>
        <taxon>Eukaryota</taxon>
        <taxon>Sar</taxon>
        <taxon>Stramenopiles</taxon>
        <taxon>Ochrophyta</taxon>
        <taxon>Bacillariophyta</taxon>
        <taxon>Coscinodiscophyceae</taxon>
        <taxon>Thalassiosirophycidae</taxon>
        <taxon>Thalassiosirales</taxon>
        <taxon>Thalassiosiraceae</taxon>
        <taxon>Thalassiosira</taxon>
    </lineage>
</organism>
<keyword evidence="4" id="KW-1185">Reference proteome</keyword>
<feature type="compositionally biased region" description="Basic residues" evidence="2">
    <location>
        <begin position="651"/>
        <end position="665"/>
    </location>
</feature>
<dbReference type="InterPro" id="IPR050767">
    <property type="entry name" value="Sel1_AlgK"/>
</dbReference>
<gene>
    <name evidence="3" type="ORF">THAOC_35839</name>
</gene>
<evidence type="ECO:0000313" key="4">
    <source>
        <dbReference type="Proteomes" id="UP000266841"/>
    </source>
</evidence>
<feature type="non-terminal residue" evidence="3">
    <location>
        <position position="834"/>
    </location>
</feature>
<comment type="similarity">
    <text evidence="1">Belongs to the sel-1 family.</text>
</comment>
<reference evidence="3 4" key="1">
    <citation type="journal article" date="2012" name="Genome Biol.">
        <title>Genome and low-iron response of an oceanic diatom adapted to chronic iron limitation.</title>
        <authorList>
            <person name="Lommer M."/>
            <person name="Specht M."/>
            <person name="Roy A.S."/>
            <person name="Kraemer L."/>
            <person name="Andreson R."/>
            <person name="Gutowska M.A."/>
            <person name="Wolf J."/>
            <person name="Bergner S.V."/>
            <person name="Schilhabel M.B."/>
            <person name="Klostermeier U.C."/>
            <person name="Beiko R.G."/>
            <person name="Rosenstiel P."/>
            <person name="Hippler M."/>
            <person name="Laroche J."/>
        </authorList>
    </citation>
    <scope>NUCLEOTIDE SEQUENCE [LARGE SCALE GENOMIC DNA]</scope>
    <source>
        <strain evidence="3 4">CCMP1005</strain>
    </source>
</reference>
<feature type="region of interest" description="Disordered" evidence="2">
    <location>
        <begin position="638"/>
        <end position="671"/>
    </location>
</feature>
<dbReference type="AlphaFoldDB" id="K0R0A4"/>
<evidence type="ECO:0000256" key="2">
    <source>
        <dbReference type="SAM" id="MobiDB-lite"/>
    </source>
</evidence>
<evidence type="ECO:0000256" key="1">
    <source>
        <dbReference type="ARBA" id="ARBA00038101"/>
    </source>
</evidence>
<dbReference type="PANTHER" id="PTHR11102">
    <property type="entry name" value="SEL-1-LIKE PROTEIN"/>
    <property type="match status" value="1"/>
</dbReference>
<comment type="caution">
    <text evidence="3">The sequence shown here is derived from an EMBL/GenBank/DDBJ whole genome shotgun (WGS) entry which is preliminary data.</text>
</comment>
<dbReference type="InterPro" id="IPR006597">
    <property type="entry name" value="Sel1-like"/>
</dbReference>
<dbReference type="SUPFAM" id="SSF81901">
    <property type="entry name" value="HCP-like"/>
    <property type="match status" value="2"/>
</dbReference>
<accession>K0R0A4</accession>
<dbReference type="PANTHER" id="PTHR11102:SF160">
    <property type="entry name" value="ERAD-ASSOCIATED E3 UBIQUITIN-PROTEIN LIGASE COMPONENT HRD3"/>
    <property type="match status" value="1"/>
</dbReference>
<name>K0R0A4_THAOC</name>
<protein>
    <submittedName>
        <fullName evidence="3">Uncharacterized protein</fullName>
    </submittedName>
</protein>
<sequence length="834" mass="91115">MFVTSRRRPPAAIGKPSFAYFPVDYLPDDVCRPDEPTDLRERYLPDATPYERSEDIGITLRNPSMSGVAAAARPGGSDESVDTAARDLQQQLMESGHERPEGHTCPICFDLIELLVDEHSKTPLPTDDASKLAMVQKRVGKGDANATKSLGDKYYHGELGLATDVPRAIELWTEAAELGSVNAHYELGLTYYYGDGAEEEKSRGIHHWQQAAMKGHIHSRHNLGVDEYNNGHYEVAVQHYMISAKMGCEPSLNAIKEMFKEGHATKAQYAAALLGYRDAVEEMKSPQREEAKRLGTRRWSLGPRLETVQQIIATTKILARGGPPFETRIARGGRNGGIQHLQQAVIKGEVESRHKLGSAEHNNGNYELAVQHWIISAEMGSNKRSLDNIKEMFKKGHATKEQYAETLLNIEPAPRALRQGHLVPEVPRPLVRVHLSKVPPAPIQPVPTSVAVTLSNLLGGRLVGEGEALTSSSPWTSPHFPPRALGGISFTASRDSPRADRVSGAQQRDGSLVFTALYKASTARTASGDFQNAEGAAVGRFRRNPAVTLDFSRGHSRPNLHPCLANSSDRRRLRVISSNRTEGGRRAVEPPATSGASRLLLRRRVRNGPTARRTLAECRGTAGTAGRPGKEALALGQRSLRSVSTQTSRRGQSHCRSRLAKSKKQKGGEGQARRGYGLLIKQRVIYLAARRTIRLTEVDAASVTRLSYQSQRSMSDAAAALAGSADAESSAARNLQQLLMESGHERPESDRTPLPADDASDLAMIQKRVSKGDSEAMSHLGYKYYKGRLGLAKNVPRAVELWTRAAELGSVNAHSELGLVYCIGDGVDVDKSRA</sequence>
<evidence type="ECO:0000313" key="3">
    <source>
        <dbReference type="EMBL" id="EJK45543.1"/>
    </source>
</evidence>
<dbReference type="Gene3D" id="1.25.40.10">
    <property type="entry name" value="Tetratricopeptide repeat domain"/>
    <property type="match status" value="2"/>
</dbReference>
<feature type="compositionally biased region" description="Polar residues" evidence="2">
    <location>
        <begin position="639"/>
        <end position="650"/>
    </location>
</feature>
<dbReference type="EMBL" id="AGNL01048441">
    <property type="protein sequence ID" value="EJK45543.1"/>
    <property type="molecule type" value="Genomic_DNA"/>
</dbReference>
<dbReference type="Pfam" id="PF08238">
    <property type="entry name" value="Sel1"/>
    <property type="match status" value="5"/>
</dbReference>
<dbReference type="Proteomes" id="UP000266841">
    <property type="component" value="Unassembled WGS sequence"/>
</dbReference>